<evidence type="ECO:0000313" key="1">
    <source>
        <dbReference type="EMBL" id="KEQ61773.1"/>
    </source>
</evidence>
<reference evidence="1 2" key="1">
    <citation type="journal article" date="2014" name="BMC Genomics">
        <title>Genome sequencing of four Aureobasidium pullulans varieties: biotechnological potential, stress tolerance, and description of new species.</title>
        <authorList>
            <person name="Gostin Ar C."/>
            <person name="Ohm R.A."/>
            <person name="Kogej T."/>
            <person name="Sonjak S."/>
            <person name="Turk M."/>
            <person name="Zajc J."/>
            <person name="Zalar P."/>
            <person name="Grube M."/>
            <person name="Sun H."/>
            <person name="Han J."/>
            <person name="Sharma A."/>
            <person name="Chiniquy J."/>
            <person name="Ngan C.Y."/>
            <person name="Lipzen A."/>
            <person name="Barry K."/>
            <person name="Grigoriev I.V."/>
            <person name="Gunde-Cimerman N."/>
        </authorList>
    </citation>
    <scope>NUCLEOTIDE SEQUENCE [LARGE SCALE GENOMIC DNA]</scope>
    <source>
        <strain evidence="1 2">CBS 110374</strain>
    </source>
</reference>
<dbReference type="RefSeq" id="XP_040878796.1">
    <property type="nucleotide sequence ID" value="XM_041028262.1"/>
</dbReference>
<protein>
    <submittedName>
        <fullName evidence="1">Uncharacterized protein</fullName>
    </submittedName>
</protein>
<dbReference type="Proteomes" id="UP000030672">
    <property type="component" value="Unassembled WGS sequence"/>
</dbReference>
<keyword evidence="2" id="KW-1185">Reference proteome</keyword>
<name>A0A074VMP9_AURM1</name>
<dbReference type="STRING" id="1043003.A0A074VMP9"/>
<dbReference type="EMBL" id="KL584836">
    <property type="protein sequence ID" value="KEQ61773.1"/>
    <property type="molecule type" value="Genomic_DNA"/>
</dbReference>
<evidence type="ECO:0000313" key="2">
    <source>
        <dbReference type="Proteomes" id="UP000030672"/>
    </source>
</evidence>
<sequence length="501" mass="55903">MAHSIDRINVVEPYLGPPLPPPSSLQFTSITEMLPSQILPQPSPQVNMTYANLTTDSTAALQSDLTQPPPSKRARLDEDDVDAVVHDESLNPPLHNTPGNPKRPETFFDSQAERRLAGYLGFISISELHICAIAWPLLRATVAIGPIIHKLNKELALTLIRDAERNGEAAVIDKDWSLLTSDGKGLSNARKAEHLAIVLINLRSDLITMTAASDKQNQLQHQHDCQKFNLTYPTHQCPQISYPVRPPILSPLHGEDSLESYNRCFLLLRHVRNIMKSNVFDTRYKNDNFKTGQPVNDEHRPPWMRATFPPVASTTSKPATHAITSHGLNPSSPKQSTAQLSYSTIHNIELTPCHAPITLPADATSSEKPVANIVPVPRSFAVIWDHDLESECIKSGLRRALNRAQARGVDPPSELQKLRKDPRQMIEEPLLYEQIRIQFRCQFLGIDLSKLLLQYTTSAFGDSMTVKQNLQDEPWSDTQAALTDPANGNFVFRVGFFAVEE</sequence>
<dbReference type="GeneID" id="63921635"/>
<gene>
    <name evidence="1" type="ORF">M437DRAFT_85227</name>
</gene>
<dbReference type="AlphaFoldDB" id="A0A074VMP9"/>
<accession>A0A074VMP9</accession>
<dbReference type="HOGENOM" id="CLU_586570_0_0_1"/>
<organism evidence="1 2">
    <name type="scientific">Aureobasidium melanogenum (strain CBS 110374)</name>
    <name type="common">Aureobasidium pullulans var. melanogenum</name>
    <dbReference type="NCBI Taxonomy" id="1043003"/>
    <lineage>
        <taxon>Eukaryota</taxon>
        <taxon>Fungi</taxon>
        <taxon>Dikarya</taxon>
        <taxon>Ascomycota</taxon>
        <taxon>Pezizomycotina</taxon>
        <taxon>Dothideomycetes</taxon>
        <taxon>Dothideomycetidae</taxon>
        <taxon>Dothideales</taxon>
        <taxon>Saccotheciaceae</taxon>
        <taxon>Aureobasidium</taxon>
    </lineage>
</organism>
<proteinExistence type="predicted"/>